<keyword evidence="3" id="KW-1185">Reference proteome</keyword>
<name>A0ABP6M0T3_9ACTN</name>
<evidence type="ECO:0000313" key="2">
    <source>
        <dbReference type="EMBL" id="GAA3069951.1"/>
    </source>
</evidence>
<protein>
    <submittedName>
        <fullName evidence="2">Uncharacterized protein</fullName>
    </submittedName>
</protein>
<dbReference type="Proteomes" id="UP001501532">
    <property type="component" value="Unassembled WGS sequence"/>
</dbReference>
<reference evidence="3" key="1">
    <citation type="journal article" date="2019" name="Int. J. Syst. Evol. Microbiol.">
        <title>The Global Catalogue of Microorganisms (GCM) 10K type strain sequencing project: providing services to taxonomists for standard genome sequencing and annotation.</title>
        <authorList>
            <consortium name="The Broad Institute Genomics Platform"/>
            <consortium name="The Broad Institute Genome Sequencing Center for Infectious Disease"/>
            <person name="Wu L."/>
            <person name="Ma J."/>
        </authorList>
    </citation>
    <scope>NUCLEOTIDE SEQUENCE [LARGE SCALE GENOMIC DNA]</scope>
    <source>
        <strain evidence="3">JCM 9091</strain>
    </source>
</reference>
<sequence>MDDLRRGVLGGVTEELESDAERDACLVCHTSELTPADHADYRKRHAPRVSATPRRPVSVPPAAFFPSSYSGPRAPPTAAG</sequence>
<gene>
    <name evidence="2" type="ORF">GCM10010448_61210</name>
</gene>
<accession>A0ABP6M0T3</accession>
<organism evidence="2 3">
    <name type="scientific">Streptomyces glomeratus</name>
    <dbReference type="NCBI Taxonomy" id="284452"/>
    <lineage>
        <taxon>Bacteria</taxon>
        <taxon>Bacillati</taxon>
        <taxon>Actinomycetota</taxon>
        <taxon>Actinomycetes</taxon>
        <taxon>Kitasatosporales</taxon>
        <taxon>Streptomycetaceae</taxon>
        <taxon>Streptomyces</taxon>
    </lineage>
</organism>
<proteinExistence type="predicted"/>
<evidence type="ECO:0000313" key="3">
    <source>
        <dbReference type="Proteomes" id="UP001501532"/>
    </source>
</evidence>
<feature type="region of interest" description="Disordered" evidence="1">
    <location>
        <begin position="36"/>
        <end position="80"/>
    </location>
</feature>
<evidence type="ECO:0000256" key="1">
    <source>
        <dbReference type="SAM" id="MobiDB-lite"/>
    </source>
</evidence>
<dbReference type="EMBL" id="BAAAUF010000066">
    <property type="protein sequence ID" value="GAA3069951.1"/>
    <property type="molecule type" value="Genomic_DNA"/>
</dbReference>
<comment type="caution">
    <text evidence="2">The sequence shown here is derived from an EMBL/GenBank/DDBJ whole genome shotgun (WGS) entry which is preliminary data.</text>
</comment>